<dbReference type="InterPro" id="IPR036388">
    <property type="entry name" value="WH-like_DNA-bd_sf"/>
</dbReference>
<dbReference type="InterPro" id="IPR052067">
    <property type="entry name" value="Metal_resp_HTH_trans_reg"/>
</dbReference>
<dbReference type="RefSeq" id="WP_094454226.1">
    <property type="nucleotide sequence ID" value="NZ_NOXU01000022.1"/>
</dbReference>
<gene>
    <name evidence="5" type="ORF">CHU95_04785</name>
</gene>
<dbReference type="PROSITE" id="PS50995">
    <property type="entry name" value="HTH_MARR_2"/>
    <property type="match status" value="1"/>
</dbReference>
<dbReference type="SUPFAM" id="SSF46785">
    <property type="entry name" value="Winged helix' DNA-binding domain"/>
    <property type="match status" value="1"/>
</dbReference>
<dbReference type="InterPro" id="IPR000835">
    <property type="entry name" value="HTH_MarR-typ"/>
</dbReference>
<evidence type="ECO:0000259" key="4">
    <source>
        <dbReference type="PROSITE" id="PS50995"/>
    </source>
</evidence>
<accession>A0A255Z526</accession>
<evidence type="ECO:0000313" key="5">
    <source>
        <dbReference type="EMBL" id="OYQ36532.1"/>
    </source>
</evidence>
<keyword evidence="1" id="KW-0805">Transcription regulation</keyword>
<dbReference type="PRINTS" id="PR00598">
    <property type="entry name" value="HTHMARR"/>
</dbReference>
<organism evidence="5 6">
    <name type="scientific">Niveispirillum lacus</name>
    <dbReference type="NCBI Taxonomy" id="1981099"/>
    <lineage>
        <taxon>Bacteria</taxon>
        <taxon>Pseudomonadati</taxon>
        <taxon>Pseudomonadota</taxon>
        <taxon>Alphaproteobacteria</taxon>
        <taxon>Rhodospirillales</taxon>
        <taxon>Azospirillaceae</taxon>
        <taxon>Niveispirillum</taxon>
    </lineage>
</organism>
<dbReference type="InterPro" id="IPR036390">
    <property type="entry name" value="WH_DNA-bd_sf"/>
</dbReference>
<dbReference type="Gene3D" id="1.10.10.10">
    <property type="entry name" value="Winged helix-like DNA-binding domain superfamily/Winged helix DNA-binding domain"/>
    <property type="match status" value="1"/>
</dbReference>
<dbReference type="AlphaFoldDB" id="A0A255Z526"/>
<dbReference type="EMBL" id="NOXU01000022">
    <property type="protein sequence ID" value="OYQ36532.1"/>
    <property type="molecule type" value="Genomic_DNA"/>
</dbReference>
<evidence type="ECO:0000256" key="2">
    <source>
        <dbReference type="ARBA" id="ARBA00023125"/>
    </source>
</evidence>
<dbReference type="Pfam" id="PF01047">
    <property type="entry name" value="MarR"/>
    <property type="match status" value="1"/>
</dbReference>
<evidence type="ECO:0000256" key="1">
    <source>
        <dbReference type="ARBA" id="ARBA00023015"/>
    </source>
</evidence>
<dbReference type="PANTHER" id="PTHR35790">
    <property type="entry name" value="HTH-TYPE TRANSCRIPTIONAL REGULATOR PCHR"/>
    <property type="match status" value="1"/>
</dbReference>
<keyword evidence="2" id="KW-0238">DNA-binding</keyword>
<proteinExistence type="predicted"/>
<feature type="domain" description="HTH marR-type" evidence="4">
    <location>
        <begin position="5"/>
        <end position="138"/>
    </location>
</feature>
<keyword evidence="3" id="KW-0804">Transcription</keyword>
<evidence type="ECO:0000256" key="3">
    <source>
        <dbReference type="ARBA" id="ARBA00023163"/>
    </source>
</evidence>
<keyword evidence="6" id="KW-1185">Reference proteome</keyword>
<evidence type="ECO:0000313" key="6">
    <source>
        <dbReference type="Proteomes" id="UP000216998"/>
    </source>
</evidence>
<dbReference type="PANTHER" id="PTHR35790:SF4">
    <property type="entry name" value="HTH-TYPE TRANSCRIPTIONAL REGULATOR PCHR"/>
    <property type="match status" value="1"/>
</dbReference>
<dbReference type="GO" id="GO:0003700">
    <property type="term" value="F:DNA-binding transcription factor activity"/>
    <property type="evidence" value="ECO:0007669"/>
    <property type="project" value="InterPro"/>
</dbReference>
<sequence>MLDLDDFLPYRLNVLAKRVSRELARRYEAQFGISIPEWRVMAILGREQPLSSNDIVDRSAMDKAKVSRAVTALVEAGLLSRDTHPSDQRLLRLSFTPKGRALYERIAPLALEWQERWLNCLDEVELAQFKALSAKLEGQLEQLARDVL</sequence>
<name>A0A255Z526_9PROT</name>
<protein>
    <submittedName>
        <fullName evidence="5">MarR family transcriptional regulator</fullName>
    </submittedName>
</protein>
<dbReference type="SMART" id="SM00347">
    <property type="entry name" value="HTH_MARR"/>
    <property type="match status" value="1"/>
</dbReference>
<dbReference type="GO" id="GO:0003677">
    <property type="term" value="F:DNA binding"/>
    <property type="evidence" value="ECO:0007669"/>
    <property type="project" value="UniProtKB-KW"/>
</dbReference>
<dbReference type="Proteomes" id="UP000216998">
    <property type="component" value="Unassembled WGS sequence"/>
</dbReference>
<dbReference type="OrthoDB" id="8906692at2"/>
<reference evidence="5 6" key="1">
    <citation type="submission" date="2017-07" db="EMBL/GenBank/DDBJ databases">
        <title>Niveispirillum cyanobacteriorum sp. nov., isolated from cyanobacterial aggregates in a eutrophic lake.</title>
        <authorList>
            <person name="Cai H."/>
        </authorList>
    </citation>
    <scope>NUCLEOTIDE SEQUENCE [LARGE SCALE GENOMIC DNA]</scope>
    <source>
        <strain evidence="6">TH1-14</strain>
    </source>
</reference>
<comment type="caution">
    <text evidence="5">The sequence shown here is derived from an EMBL/GenBank/DDBJ whole genome shotgun (WGS) entry which is preliminary data.</text>
</comment>